<organism evidence="1">
    <name type="scientific">marine sediment metagenome</name>
    <dbReference type="NCBI Taxonomy" id="412755"/>
    <lineage>
        <taxon>unclassified sequences</taxon>
        <taxon>metagenomes</taxon>
        <taxon>ecological metagenomes</taxon>
    </lineage>
</organism>
<reference evidence="1" key="1">
    <citation type="journal article" date="2015" name="Nature">
        <title>Complex archaea that bridge the gap between prokaryotes and eukaryotes.</title>
        <authorList>
            <person name="Spang A."/>
            <person name="Saw J.H."/>
            <person name="Jorgensen S.L."/>
            <person name="Zaremba-Niedzwiedzka K."/>
            <person name="Martijn J."/>
            <person name="Lind A.E."/>
            <person name="van Eijk R."/>
            <person name="Schleper C."/>
            <person name="Guy L."/>
            <person name="Ettema T.J."/>
        </authorList>
    </citation>
    <scope>NUCLEOTIDE SEQUENCE</scope>
</reference>
<dbReference type="SUPFAM" id="SSF47240">
    <property type="entry name" value="Ferritin-like"/>
    <property type="match status" value="1"/>
</dbReference>
<evidence type="ECO:0000313" key="1">
    <source>
        <dbReference type="EMBL" id="KKK77937.1"/>
    </source>
</evidence>
<dbReference type="EMBL" id="LAZR01054718">
    <property type="protein sequence ID" value="KKK77937.1"/>
    <property type="molecule type" value="Genomic_DNA"/>
</dbReference>
<comment type="caution">
    <text evidence="1">The sequence shown here is derived from an EMBL/GenBank/DDBJ whole genome shotgun (WGS) entry which is preliminary data.</text>
</comment>
<accession>A0A0F8Y968</accession>
<gene>
    <name evidence="1" type="ORF">LCGC14_2848570</name>
</gene>
<dbReference type="Gene3D" id="1.20.1260.10">
    <property type="match status" value="1"/>
</dbReference>
<evidence type="ECO:0008006" key="2">
    <source>
        <dbReference type="Google" id="ProtNLM"/>
    </source>
</evidence>
<feature type="non-terminal residue" evidence="1">
    <location>
        <position position="1"/>
    </location>
</feature>
<dbReference type="InterPro" id="IPR012347">
    <property type="entry name" value="Ferritin-like"/>
</dbReference>
<proteinExistence type="predicted"/>
<sequence>GKVFDLDPSAGLGGTETISDILNTAIGLEKDSIVFYQSMKEIVPRTAGKEKIDAIITEEIGHIVNLRNQLQTLKE</sequence>
<dbReference type="InterPro" id="IPR009078">
    <property type="entry name" value="Ferritin-like_SF"/>
</dbReference>
<name>A0A0F8Y968_9ZZZZ</name>
<protein>
    <recommendedName>
        <fullName evidence="2">Rubrerythrin diiron-binding domain-containing protein</fullName>
    </recommendedName>
</protein>
<dbReference type="AlphaFoldDB" id="A0A0F8Y968"/>